<evidence type="ECO:0000256" key="1">
    <source>
        <dbReference type="SAM" id="MobiDB-lite"/>
    </source>
</evidence>
<feature type="compositionally biased region" description="Pro residues" evidence="1">
    <location>
        <begin position="621"/>
        <end position="630"/>
    </location>
</feature>
<accession>W2S566</accession>
<evidence type="ECO:0008006" key="4">
    <source>
        <dbReference type="Google" id="ProtNLM"/>
    </source>
</evidence>
<feature type="compositionally biased region" description="Polar residues" evidence="1">
    <location>
        <begin position="759"/>
        <end position="769"/>
    </location>
</feature>
<dbReference type="Gene3D" id="3.80.10.10">
    <property type="entry name" value="Ribonuclease Inhibitor"/>
    <property type="match status" value="1"/>
</dbReference>
<dbReference type="STRING" id="1220924.W2S566"/>
<dbReference type="eggNOG" id="ENOG502S6PB">
    <property type="taxonomic scope" value="Eukaryota"/>
</dbReference>
<dbReference type="OrthoDB" id="408631at2759"/>
<feature type="region of interest" description="Disordered" evidence="1">
    <location>
        <begin position="916"/>
        <end position="942"/>
    </location>
</feature>
<dbReference type="HOGENOM" id="CLU_016204_0_0_1"/>
<dbReference type="SUPFAM" id="SSF52047">
    <property type="entry name" value="RNI-like"/>
    <property type="match status" value="1"/>
</dbReference>
<dbReference type="InterPro" id="IPR036047">
    <property type="entry name" value="F-box-like_dom_sf"/>
</dbReference>
<dbReference type="SUPFAM" id="SSF81383">
    <property type="entry name" value="F-box domain"/>
    <property type="match status" value="1"/>
</dbReference>
<dbReference type="Proteomes" id="UP000030752">
    <property type="component" value="Unassembled WGS sequence"/>
</dbReference>
<sequence>MPFTDVPPSYESTISREAWLLIAPYISSPDLCAVCLVSRKWHAIFIPFLWGDPASHFGIANDAVYVALTRFKKTLRRARLSVRALTHTLHLPPALSEIYGGPHATWLRDVLEWLPQLQSLIVTRLPFFDHHALVALRTSGGQRRDSEEEHHDLPDFGLKLLLASSEPNTTSIGLSIALPRFPNLVYLDLSFTKSARDANVLAALGGLHDLQALKLQGVGMRDGEAEVLANAIGIRVRLLDISDNHLTDMAVRSLLQACFIPADRLQDASRLNTRRVEDWPVGMAPGPDFFSLDMLRSEELDHELLKQLTNPLTGRLAFEDIPHRGLTHLYIAGNQLSVEGVSSLLKSKRLHILDAGTVDVVKTISRSRSLSNTSGYVDEVKFPGAEKLVPVLVQAASKNLTYMRVDHAVVTVQPDTPIPEKKTVSRRPSVKELPGDTTPTPAAELPGDSRNVTELPAPAHYAVELAADREPIFELDATPAQPRAELPGDMIYFALSPPVGNKPEDTQTESEPEHHGPIRGVGPYAPEVVVNGNAEDTQPGTGEDGNAMSNANGVTISSTHDISDESSHGTNSTTRSILSPVSPATEVGTHAHFQPLVAPSPSSPRRRPTSKSKQEEQTQAPPLPPRPSSPSPASIRQARIEHLMSKRPTPNTQLSLHPSHLPNLRNLTLTNVPLSVPASSTTVSRLTSFIAACALESHLSRLLAATDYSLPPGRARHMAERDAARRLFALQCITLEMAQPSPTDPSKTGSRSWHHSRQRLSMSKSSTGDMDSENLWSAAADDFSFFAEEGGEEEDECGIYEHEKDRYFPSVDFDDKVVVSPDEVADIHGQGRASPHSPHLGGTLSPIHALGRAAGGNSVWQSPRQLPMGRNRRSSNEHSRSPRGSFDGGPRPFTPELPGTMAPPQLLQRQSPVLQQRRLAPTSAPKSYTPSATSNGYQANNGQISPPISPVEEEEQLDVVATLSAYRRSRKAAYETEMAKFARFKAALRPEDAEGLLPPFVEGYWTGEIKVVRNSAPKGRSGVVDMYGNYFEKGYLYP</sequence>
<evidence type="ECO:0000313" key="3">
    <source>
        <dbReference type="Proteomes" id="UP000030752"/>
    </source>
</evidence>
<feature type="region of interest" description="Disordered" evidence="1">
    <location>
        <begin position="738"/>
        <end position="771"/>
    </location>
</feature>
<keyword evidence="3" id="KW-1185">Reference proteome</keyword>
<dbReference type="InterPro" id="IPR032675">
    <property type="entry name" value="LRR_dom_sf"/>
</dbReference>
<dbReference type="EMBL" id="KB822718">
    <property type="protein sequence ID" value="ETN43094.1"/>
    <property type="molecule type" value="Genomic_DNA"/>
</dbReference>
<feature type="region of interest" description="Disordered" evidence="1">
    <location>
        <begin position="825"/>
        <end position="904"/>
    </location>
</feature>
<feature type="compositionally biased region" description="Polar residues" evidence="1">
    <location>
        <begin position="924"/>
        <end position="942"/>
    </location>
</feature>
<feature type="region of interest" description="Disordered" evidence="1">
    <location>
        <begin position="497"/>
        <end position="578"/>
    </location>
</feature>
<feature type="region of interest" description="Disordered" evidence="1">
    <location>
        <begin position="416"/>
        <end position="453"/>
    </location>
</feature>
<feature type="region of interest" description="Disordered" evidence="1">
    <location>
        <begin position="590"/>
        <end position="634"/>
    </location>
</feature>
<reference evidence="2 3" key="1">
    <citation type="submission" date="2013-03" db="EMBL/GenBank/DDBJ databases">
        <title>The Genome Sequence of Phialophora europaea CBS 101466.</title>
        <authorList>
            <consortium name="The Broad Institute Genomics Platform"/>
            <person name="Cuomo C."/>
            <person name="de Hoog S."/>
            <person name="Gorbushina A."/>
            <person name="Walker B."/>
            <person name="Young S.K."/>
            <person name="Zeng Q."/>
            <person name="Gargeya S."/>
            <person name="Fitzgerald M."/>
            <person name="Haas B."/>
            <person name="Abouelleil A."/>
            <person name="Allen A.W."/>
            <person name="Alvarado L."/>
            <person name="Arachchi H.M."/>
            <person name="Berlin A.M."/>
            <person name="Chapman S.B."/>
            <person name="Gainer-Dewar J."/>
            <person name="Goldberg J."/>
            <person name="Griggs A."/>
            <person name="Gujja S."/>
            <person name="Hansen M."/>
            <person name="Howarth C."/>
            <person name="Imamovic A."/>
            <person name="Ireland A."/>
            <person name="Larimer J."/>
            <person name="McCowan C."/>
            <person name="Murphy C."/>
            <person name="Pearson M."/>
            <person name="Poon T.W."/>
            <person name="Priest M."/>
            <person name="Roberts A."/>
            <person name="Saif S."/>
            <person name="Shea T."/>
            <person name="Sisk P."/>
            <person name="Sykes S."/>
            <person name="Wortman J."/>
            <person name="Nusbaum C."/>
            <person name="Birren B."/>
        </authorList>
    </citation>
    <scope>NUCLEOTIDE SEQUENCE [LARGE SCALE GENOMIC DNA]</scope>
    <source>
        <strain evidence="2 3">CBS 101466</strain>
    </source>
</reference>
<proteinExistence type="predicted"/>
<gene>
    <name evidence="2" type="ORF">HMPREF1541_02252</name>
</gene>
<dbReference type="VEuPathDB" id="FungiDB:HMPREF1541_02252"/>
<dbReference type="InParanoid" id="W2S566"/>
<name>W2S566_CYPE1</name>
<feature type="compositionally biased region" description="Polar residues" evidence="1">
    <location>
        <begin position="568"/>
        <end position="578"/>
    </location>
</feature>
<organism evidence="2 3">
    <name type="scientific">Cyphellophora europaea (strain CBS 101466)</name>
    <name type="common">Phialophora europaea</name>
    <dbReference type="NCBI Taxonomy" id="1220924"/>
    <lineage>
        <taxon>Eukaryota</taxon>
        <taxon>Fungi</taxon>
        <taxon>Dikarya</taxon>
        <taxon>Ascomycota</taxon>
        <taxon>Pezizomycotina</taxon>
        <taxon>Eurotiomycetes</taxon>
        <taxon>Chaetothyriomycetidae</taxon>
        <taxon>Chaetothyriales</taxon>
        <taxon>Cyphellophoraceae</taxon>
        <taxon>Cyphellophora</taxon>
    </lineage>
</organism>
<evidence type="ECO:0000313" key="2">
    <source>
        <dbReference type="EMBL" id="ETN43094.1"/>
    </source>
</evidence>
<feature type="compositionally biased region" description="Polar residues" evidence="1">
    <location>
        <begin position="740"/>
        <end position="751"/>
    </location>
</feature>
<dbReference type="AlphaFoldDB" id="W2S566"/>
<protein>
    <recommendedName>
        <fullName evidence="4">F-box domain-containing protein</fullName>
    </recommendedName>
</protein>
<dbReference type="GeneID" id="19969591"/>
<feature type="compositionally biased region" description="Basic and acidic residues" evidence="1">
    <location>
        <begin position="418"/>
        <end position="434"/>
    </location>
</feature>
<feature type="compositionally biased region" description="Polar residues" evidence="1">
    <location>
        <begin position="547"/>
        <end position="560"/>
    </location>
</feature>
<dbReference type="RefSeq" id="XP_008714830.1">
    <property type="nucleotide sequence ID" value="XM_008716608.1"/>
</dbReference>